<organism evidence="1 2">
    <name type="scientific">Cyanistes caeruleus</name>
    <name type="common">Eurasian blue tit</name>
    <name type="synonym">Parus caeruleus</name>
    <dbReference type="NCBI Taxonomy" id="156563"/>
    <lineage>
        <taxon>Eukaryota</taxon>
        <taxon>Metazoa</taxon>
        <taxon>Chordata</taxon>
        <taxon>Craniata</taxon>
        <taxon>Vertebrata</taxon>
        <taxon>Euteleostomi</taxon>
        <taxon>Archelosauria</taxon>
        <taxon>Archosauria</taxon>
        <taxon>Dinosauria</taxon>
        <taxon>Saurischia</taxon>
        <taxon>Theropoda</taxon>
        <taxon>Coelurosauria</taxon>
        <taxon>Aves</taxon>
        <taxon>Neognathae</taxon>
        <taxon>Neoaves</taxon>
        <taxon>Telluraves</taxon>
        <taxon>Australaves</taxon>
        <taxon>Passeriformes</taxon>
        <taxon>Paridae</taxon>
        <taxon>Cyanistes</taxon>
    </lineage>
</organism>
<evidence type="ECO:0000313" key="2">
    <source>
        <dbReference type="Proteomes" id="UP000694410"/>
    </source>
</evidence>
<dbReference type="InterPro" id="IPR029250">
    <property type="entry name" value="ECPIP"/>
</dbReference>
<protein>
    <submittedName>
        <fullName evidence="1">Chromosome 21 open reading frame 62</fullName>
    </submittedName>
</protein>
<dbReference type="AlphaFoldDB" id="A0A8C0V6G8"/>
<name>A0A8C0V6G8_CYACU</name>
<dbReference type="Ensembl" id="ENSCCET00000026567.1">
    <property type="protein sequence ID" value="ENSCCEP00000017222.1"/>
    <property type="gene ID" value="ENSCCEG00000015995.1"/>
</dbReference>
<dbReference type="Proteomes" id="UP000694410">
    <property type="component" value="Unplaced"/>
</dbReference>
<proteinExistence type="predicted"/>
<reference evidence="1" key="1">
    <citation type="submission" date="2025-08" db="UniProtKB">
        <authorList>
            <consortium name="Ensembl"/>
        </authorList>
    </citation>
    <scope>IDENTIFICATION</scope>
</reference>
<reference evidence="1" key="2">
    <citation type="submission" date="2025-09" db="UniProtKB">
        <authorList>
            <consortium name="Ensembl"/>
        </authorList>
    </citation>
    <scope>IDENTIFICATION</scope>
</reference>
<accession>A0A8C0V6G8</accession>
<sequence length="216" mass="24463">ELSCITPCPVLTSAQARPRSFFLRNQKNHVQILTEENTIHNCSCSVAIHDCDYCLAKLMCNCKTVLPPTMEKTTYNSHLSIWFTDTSVLGMVLNFTRVWDLKLSFCGTTPLPTQYMAIWGIQKLQVNKVKGQFPDQSVTISSSSNNDKDLLEAHNKDRQMLALISFLDTSVFNGYSLLKSYSVENVSSIIKHFSSLLYLDVFSTSDNESYVVIFIY</sequence>
<dbReference type="PANTHER" id="PTHR35658">
    <property type="entry name" value="RCG58666, ISOFORM CRA_A"/>
    <property type="match status" value="1"/>
</dbReference>
<dbReference type="PANTHER" id="PTHR35658:SF1">
    <property type="entry name" value="CHROMOSOME 21 OPEN READING FRAME 62"/>
    <property type="match status" value="1"/>
</dbReference>
<evidence type="ECO:0000313" key="1">
    <source>
        <dbReference type="Ensembl" id="ENSCCEP00000017222.1"/>
    </source>
</evidence>
<dbReference type="Pfam" id="PF15137">
    <property type="entry name" value="ECPIP"/>
    <property type="match status" value="1"/>
</dbReference>
<keyword evidence="2" id="KW-1185">Reference proteome</keyword>